<evidence type="ECO:0000313" key="4">
    <source>
        <dbReference type="EMBL" id="MDX8414730.1"/>
    </source>
</evidence>
<keyword evidence="1 4" id="KW-0378">Hydrolase</keyword>
<dbReference type="PANTHER" id="PTHR48081:SF6">
    <property type="entry name" value="PEPTIDASE S9 PROLYL OLIGOPEPTIDASE CATALYTIC DOMAIN-CONTAINING PROTEIN"/>
    <property type="match status" value="1"/>
</dbReference>
<keyword evidence="5" id="KW-1185">Reference proteome</keyword>
<dbReference type="InterPro" id="IPR029058">
    <property type="entry name" value="AB_hydrolase_fold"/>
</dbReference>
<feature type="signal peptide" evidence="2">
    <location>
        <begin position="1"/>
        <end position="18"/>
    </location>
</feature>
<protein>
    <submittedName>
        <fullName evidence="4">Alpha/beta hydrolase</fullName>
    </submittedName>
</protein>
<gene>
    <name evidence="4" type="ORF">MOX91_00830</name>
</gene>
<reference evidence="4 5" key="1">
    <citation type="submission" date="2022-03" db="EMBL/GenBank/DDBJ databases">
        <title>Novel taxa within the pig intestine.</title>
        <authorList>
            <person name="Wylensek D."/>
            <person name="Bishof K."/>
            <person name="Afrizal A."/>
            <person name="Clavel T."/>
        </authorList>
    </citation>
    <scope>NUCLEOTIDE SEQUENCE [LARGE SCALE GENOMIC DNA]</scope>
    <source>
        <strain evidence="4 5">CLA-KB-P66</strain>
    </source>
</reference>
<dbReference type="SUPFAM" id="SSF53474">
    <property type="entry name" value="alpha/beta-Hydrolases"/>
    <property type="match status" value="1"/>
</dbReference>
<dbReference type="EMBL" id="JALBUT010000001">
    <property type="protein sequence ID" value="MDX8414730.1"/>
    <property type="molecule type" value="Genomic_DNA"/>
</dbReference>
<proteinExistence type="predicted"/>
<evidence type="ECO:0000313" key="5">
    <source>
        <dbReference type="Proteomes" id="UP001275932"/>
    </source>
</evidence>
<dbReference type="Proteomes" id="UP001275932">
    <property type="component" value="Unassembled WGS sequence"/>
</dbReference>
<evidence type="ECO:0000259" key="3">
    <source>
        <dbReference type="Pfam" id="PF20434"/>
    </source>
</evidence>
<evidence type="ECO:0000256" key="1">
    <source>
        <dbReference type="ARBA" id="ARBA00022801"/>
    </source>
</evidence>
<keyword evidence="2" id="KW-0732">Signal</keyword>
<dbReference type="PANTHER" id="PTHR48081">
    <property type="entry name" value="AB HYDROLASE SUPERFAMILY PROTEIN C4A8.06C"/>
    <property type="match status" value="1"/>
</dbReference>
<feature type="chain" id="PRO_5045490051" evidence="2">
    <location>
        <begin position="19"/>
        <end position="311"/>
    </location>
</feature>
<name>A0ABU4WGL4_9BACT</name>
<dbReference type="Pfam" id="PF20434">
    <property type="entry name" value="BD-FAE"/>
    <property type="match status" value="1"/>
</dbReference>
<feature type="domain" description="BD-FAE-like" evidence="3">
    <location>
        <begin position="89"/>
        <end position="203"/>
    </location>
</feature>
<dbReference type="Gene3D" id="3.40.50.1820">
    <property type="entry name" value="alpha/beta hydrolase"/>
    <property type="match status" value="1"/>
</dbReference>
<dbReference type="InterPro" id="IPR049492">
    <property type="entry name" value="BD-FAE-like_dom"/>
</dbReference>
<dbReference type="RefSeq" id="WP_370396180.1">
    <property type="nucleotide sequence ID" value="NZ_JALBUT010000001.1"/>
</dbReference>
<comment type="caution">
    <text evidence="4">The sequence shown here is derived from an EMBL/GenBank/DDBJ whole genome shotgun (WGS) entry which is preliminary data.</text>
</comment>
<accession>A0ABU4WGL4</accession>
<sequence length="311" mass="35296">MKRICFLLLFFCGLCSFANINKEIENRADLSDFDTAPFIDIWKSGKMPGKVSAKGAEVMKGEFAKNNQRKGFVIENVSKPQIQFYDVEGAKNAPAMLVCPGGAYLSLQYSNEGLRVARFLNSLGIKAFVLKYRVPYKMNERDPINMDAQRAIKYIRHNAKKFGIDPKRVGMIGFSAGANLTAWMSCNFDKKLYEPIDKIDSQSARPDIACLIYPHLLNKGSTYNPSDEMIVREDTPPSFVVHAQDDRVPMASSLSYLMQLYEKKVPLDVHFFSKGGHAFSVINMRGIPIDGWTDMLIKWLAYRNFIDKDRQ</sequence>
<evidence type="ECO:0000256" key="2">
    <source>
        <dbReference type="SAM" id="SignalP"/>
    </source>
</evidence>
<organism evidence="4 5">
    <name type="scientific">Intestinicryptomonas porci</name>
    <dbReference type="NCBI Taxonomy" id="2926320"/>
    <lineage>
        <taxon>Bacteria</taxon>
        <taxon>Pseudomonadati</taxon>
        <taxon>Verrucomicrobiota</taxon>
        <taxon>Opitutia</taxon>
        <taxon>Opitutales</taxon>
        <taxon>Intestinicryptomonaceae</taxon>
        <taxon>Intestinicryptomonas</taxon>
    </lineage>
</organism>
<dbReference type="InterPro" id="IPR050300">
    <property type="entry name" value="GDXG_lipolytic_enzyme"/>
</dbReference>
<dbReference type="GO" id="GO:0016787">
    <property type="term" value="F:hydrolase activity"/>
    <property type="evidence" value="ECO:0007669"/>
    <property type="project" value="UniProtKB-KW"/>
</dbReference>